<evidence type="ECO:0000313" key="4">
    <source>
        <dbReference type="EMBL" id="CAB4994855.1"/>
    </source>
</evidence>
<dbReference type="EMBL" id="CAFBNK010000022">
    <property type="protein sequence ID" value="CAB4943887.1"/>
    <property type="molecule type" value="Genomic_DNA"/>
</dbReference>
<organism evidence="2">
    <name type="scientific">freshwater metagenome</name>
    <dbReference type="NCBI Taxonomy" id="449393"/>
    <lineage>
        <taxon>unclassified sequences</taxon>
        <taxon>metagenomes</taxon>
        <taxon>ecological metagenomes</taxon>
    </lineage>
</organism>
<sequence length="213" mass="22275">MIRSKKLALALAFGLALSVAPATAATKSPTPTPKASVTKKAPVKKAPVKKPPVKKKKKKKNNNSKVSPSPSPKWPPAGFKTDPLGETKLYLKVPTAKEVVGILSAKSALSSRVESCKKFTCGAVLVASDMGCRWWQVTADVVGATSSKDRTLKTFGKITTSVPGSAGVKIVTVLLITTEPIGVGHIVSNISADCNQSDPPDLLPNTEYKAVSG</sequence>
<feature type="compositionally biased region" description="Low complexity" evidence="1">
    <location>
        <begin position="22"/>
        <end position="40"/>
    </location>
</feature>
<accession>A0A6J6WXV9</accession>
<proteinExistence type="predicted"/>
<dbReference type="EMBL" id="CAFBOU010000067">
    <property type="protein sequence ID" value="CAB4994855.1"/>
    <property type="molecule type" value="Genomic_DNA"/>
</dbReference>
<protein>
    <submittedName>
        <fullName evidence="2">Unannotated protein</fullName>
    </submittedName>
</protein>
<feature type="region of interest" description="Disordered" evidence="1">
    <location>
        <begin position="22"/>
        <end position="78"/>
    </location>
</feature>
<evidence type="ECO:0000313" key="2">
    <source>
        <dbReference type="EMBL" id="CAB4786807.1"/>
    </source>
</evidence>
<reference evidence="2" key="1">
    <citation type="submission" date="2020-05" db="EMBL/GenBank/DDBJ databases">
        <authorList>
            <person name="Chiriac C."/>
            <person name="Salcher M."/>
            <person name="Ghai R."/>
            <person name="Kavagutti S V."/>
        </authorList>
    </citation>
    <scope>NUCLEOTIDE SEQUENCE</scope>
</reference>
<gene>
    <name evidence="2" type="ORF">UFOPK2928_01129</name>
    <name evidence="3" type="ORF">UFOPK3786_00224</name>
    <name evidence="4" type="ORF">UFOPK4010_00826</name>
</gene>
<evidence type="ECO:0000313" key="3">
    <source>
        <dbReference type="EMBL" id="CAB4943887.1"/>
    </source>
</evidence>
<name>A0A6J6WXV9_9ZZZZ</name>
<feature type="compositionally biased region" description="Basic residues" evidence="1">
    <location>
        <begin position="41"/>
        <end position="62"/>
    </location>
</feature>
<dbReference type="AlphaFoldDB" id="A0A6J6WXV9"/>
<evidence type="ECO:0000256" key="1">
    <source>
        <dbReference type="SAM" id="MobiDB-lite"/>
    </source>
</evidence>
<dbReference type="EMBL" id="CAEZZY010000154">
    <property type="protein sequence ID" value="CAB4786807.1"/>
    <property type="molecule type" value="Genomic_DNA"/>
</dbReference>